<accession>A0A0W0RF32</accession>
<evidence type="ECO:0000313" key="2">
    <source>
        <dbReference type="Proteomes" id="UP000054695"/>
    </source>
</evidence>
<dbReference type="STRING" id="447.Lboz_3095"/>
<reference evidence="1 2" key="1">
    <citation type="submission" date="2015-11" db="EMBL/GenBank/DDBJ databases">
        <title>Genomic analysis of 38 Legionella species identifies large and diverse effector repertoires.</title>
        <authorList>
            <person name="Burstein D."/>
            <person name="Amaro F."/>
            <person name="Zusman T."/>
            <person name="Lifshitz Z."/>
            <person name="Cohen O."/>
            <person name="Gilbert J.A."/>
            <person name="Pupko T."/>
            <person name="Shuman H.A."/>
            <person name="Segal G."/>
        </authorList>
    </citation>
    <scope>NUCLEOTIDE SEQUENCE [LARGE SCALE GENOMIC DNA]</scope>
    <source>
        <strain evidence="1 2">WIGA</strain>
    </source>
</reference>
<keyword evidence="2" id="KW-1185">Reference proteome</keyword>
<evidence type="ECO:0000313" key="1">
    <source>
        <dbReference type="EMBL" id="KTC69579.1"/>
    </source>
</evidence>
<comment type="caution">
    <text evidence="1">The sequence shown here is derived from an EMBL/GenBank/DDBJ whole genome shotgun (WGS) entry which is preliminary data.</text>
</comment>
<dbReference type="RefSeq" id="WP_058460649.1">
    <property type="nucleotide sequence ID" value="NZ_LNXU01000045.1"/>
</dbReference>
<dbReference type="EMBL" id="LNXU01000045">
    <property type="protein sequence ID" value="KTC69579.1"/>
    <property type="molecule type" value="Genomic_DNA"/>
</dbReference>
<protein>
    <submittedName>
        <fullName evidence="1">Uncharacterized protein</fullName>
    </submittedName>
</protein>
<dbReference type="Proteomes" id="UP000054695">
    <property type="component" value="Unassembled WGS sequence"/>
</dbReference>
<name>A0A0W0RF32_LEGBO</name>
<proteinExistence type="predicted"/>
<organism evidence="1 2">
    <name type="scientific">Legionella bozemanae</name>
    <name type="common">Fluoribacter bozemanae</name>
    <dbReference type="NCBI Taxonomy" id="447"/>
    <lineage>
        <taxon>Bacteria</taxon>
        <taxon>Pseudomonadati</taxon>
        <taxon>Pseudomonadota</taxon>
        <taxon>Gammaproteobacteria</taxon>
        <taxon>Legionellales</taxon>
        <taxon>Legionellaceae</taxon>
        <taxon>Legionella</taxon>
    </lineage>
</organism>
<dbReference type="AlphaFoldDB" id="A0A0W0RF32"/>
<gene>
    <name evidence="1" type="ORF">Lboz_3095</name>
</gene>
<dbReference type="PATRIC" id="fig|447.4.peg.3301"/>
<sequence>MNSSVQMDVKVLANKCELFGLIDRTYQIEALYRKGELQQGTFILDSLRESLKELCERSSKLDNK</sequence>